<keyword evidence="1" id="KW-0472">Membrane</keyword>
<dbReference type="Proteomes" id="UP001606305">
    <property type="component" value="Unassembled WGS sequence"/>
</dbReference>
<keyword evidence="3" id="KW-1185">Reference proteome</keyword>
<dbReference type="EMBL" id="JBIGIA010000014">
    <property type="protein sequence ID" value="MFG6458614.1"/>
    <property type="molecule type" value="Genomic_DNA"/>
</dbReference>
<evidence type="ECO:0000256" key="1">
    <source>
        <dbReference type="SAM" id="Phobius"/>
    </source>
</evidence>
<evidence type="ECO:0000313" key="2">
    <source>
        <dbReference type="EMBL" id="MFG6458614.1"/>
    </source>
</evidence>
<comment type="caution">
    <text evidence="2">The sequence shown here is derived from an EMBL/GenBank/DDBJ whole genome shotgun (WGS) entry which is preliminary data.</text>
</comment>
<accession>A0ABW7G9H6</accession>
<sequence>MANVRETLIAEALGDIAVLLERIEAIAPALMSTCESVTRASDSLVTRSGDAEARFTAFTQHAVTHLSKHLVQRSDELVRAAVEVQAQALQATGRKILQDELGPPVQRLARSLNDSAHRRLHWPSVGVGAVTAIVASTAAWAVAIYIPPY</sequence>
<name>A0ABW7G9H6_9BURK</name>
<protein>
    <recommendedName>
        <fullName evidence="4">Conjugal transfer protein TraM</fullName>
    </recommendedName>
</protein>
<evidence type="ECO:0000313" key="3">
    <source>
        <dbReference type="Proteomes" id="UP001606305"/>
    </source>
</evidence>
<dbReference type="RefSeq" id="WP_394489764.1">
    <property type="nucleotide sequence ID" value="NZ_JBIGIA010000014.1"/>
</dbReference>
<gene>
    <name evidence="2" type="ORF">ACG00X_17370</name>
</gene>
<keyword evidence="1" id="KW-1133">Transmembrane helix</keyword>
<evidence type="ECO:0008006" key="4">
    <source>
        <dbReference type="Google" id="ProtNLM"/>
    </source>
</evidence>
<feature type="transmembrane region" description="Helical" evidence="1">
    <location>
        <begin position="125"/>
        <end position="146"/>
    </location>
</feature>
<keyword evidence="1" id="KW-0812">Transmembrane</keyword>
<organism evidence="2 3">
    <name type="scientific">Pelomonas nitida</name>
    <dbReference type="NCBI Taxonomy" id="3299027"/>
    <lineage>
        <taxon>Bacteria</taxon>
        <taxon>Pseudomonadati</taxon>
        <taxon>Pseudomonadota</taxon>
        <taxon>Betaproteobacteria</taxon>
        <taxon>Burkholderiales</taxon>
        <taxon>Sphaerotilaceae</taxon>
        <taxon>Roseateles</taxon>
    </lineage>
</organism>
<proteinExistence type="predicted"/>
<reference evidence="2 3" key="1">
    <citation type="submission" date="2024-09" db="EMBL/GenBank/DDBJ databases">
        <title>Novel species of the genus Pelomonas and Roseateles isolated from streams.</title>
        <authorList>
            <person name="Lu H."/>
        </authorList>
    </citation>
    <scope>NUCLEOTIDE SEQUENCE [LARGE SCALE GENOMIC DNA]</scope>
    <source>
        <strain evidence="2 3">BYS96W</strain>
    </source>
</reference>